<organism evidence="2">
    <name type="scientific">Panicum hallii</name>
    <dbReference type="NCBI Taxonomy" id="206008"/>
    <lineage>
        <taxon>Eukaryota</taxon>
        <taxon>Viridiplantae</taxon>
        <taxon>Streptophyta</taxon>
        <taxon>Embryophyta</taxon>
        <taxon>Tracheophyta</taxon>
        <taxon>Spermatophyta</taxon>
        <taxon>Magnoliopsida</taxon>
        <taxon>Liliopsida</taxon>
        <taxon>Poales</taxon>
        <taxon>Poaceae</taxon>
        <taxon>PACMAD clade</taxon>
        <taxon>Panicoideae</taxon>
        <taxon>Panicodae</taxon>
        <taxon>Paniceae</taxon>
        <taxon>Panicinae</taxon>
        <taxon>Panicum</taxon>
        <taxon>Panicum sect. Panicum</taxon>
    </lineage>
</organism>
<protein>
    <submittedName>
        <fullName evidence="2">Uncharacterized protein</fullName>
    </submittedName>
</protein>
<feature type="compositionally biased region" description="Polar residues" evidence="1">
    <location>
        <begin position="14"/>
        <end position="23"/>
    </location>
</feature>
<evidence type="ECO:0000313" key="2">
    <source>
        <dbReference type="EMBL" id="PAN15550.1"/>
    </source>
</evidence>
<accession>A0A2S3H589</accession>
<dbReference type="Proteomes" id="UP000243499">
    <property type="component" value="Chromosome 2"/>
</dbReference>
<feature type="region of interest" description="Disordered" evidence="1">
    <location>
        <begin position="1"/>
        <end position="24"/>
    </location>
</feature>
<dbReference type="EMBL" id="CM008047">
    <property type="protein sequence ID" value="PAN15550.1"/>
    <property type="molecule type" value="Genomic_DNA"/>
</dbReference>
<dbReference type="Gramene" id="PAN15550">
    <property type="protein sequence ID" value="PAN15550"/>
    <property type="gene ID" value="PAHAL_2G496700"/>
</dbReference>
<evidence type="ECO:0000256" key="1">
    <source>
        <dbReference type="SAM" id="MobiDB-lite"/>
    </source>
</evidence>
<sequence length="94" mass="10405">MHGLTETKSPACMPSTTSTSLPHWSNYKVDSASKFLSASSTVQIRCLPMNSAIGQKIEQNIYSFQQERFVHMHLAKLISSGSLCGEIRKTLQTT</sequence>
<dbReference type="AlphaFoldDB" id="A0A2S3H589"/>
<gene>
    <name evidence="2" type="ORF">PAHAL_2G496700</name>
</gene>
<name>A0A2S3H589_9POAL</name>
<proteinExistence type="predicted"/>
<reference evidence="2" key="1">
    <citation type="submission" date="2018-04" db="EMBL/GenBank/DDBJ databases">
        <title>WGS assembly of Panicum hallii.</title>
        <authorList>
            <person name="Lovell J."/>
            <person name="Jenkins J."/>
            <person name="Lowry D."/>
            <person name="Mamidi S."/>
            <person name="Sreedasyam A."/>
            <person name="Weng X."/>
            <person name="Barry K."/>
            <person name="Bonette J."/>
            <person name="Campitelli B."/>
            <person name="Daum C."/>
            <person name="Gordon S."/>
            <person name="Gould B."/>
            <person name="Lipzen A."/>
            <person name="Macqueen A."/>
            <person name="Palacio-Mejia J."/>
            <person name="Plott C."/>
            <person name="Shakirov E."/>
            <person name="Shu S."/>
            <person name="Yoshinaga Y."/>
            <person name="Zane M."/>
            <person name="Rokhsar D."/>
            <person name="Grimwood J."/>
            <person name="Schmutz J."/>
            <person name="Juenger T."/>
        </authorList>
    </citation>
    <scope>NUCLEOTIDE SEQUENCE [LARGE SCALE GENOMIC DNA]</scope>
    <source>
        <strain evidence="2">FIL2</strain>
    </source>
</reference>